<dbReference type="EMBL" id="SMKE01000129">
    <property type="protein sequence ID" value="TDC00028.1"/>
    <property type="molecule type" value="Genomic_DNA"/>
</dbReference>
<sequence length="110" mass="11830">MTTTTALRFTNSQRGYLIVCAPVRLTPDALAHCPSRNVIGQTDAEGNPSNGARLMLTADRHWVTTPACQPDPEPDDPHAGRGWAEYTAGWVDHLGALACPTCFPSQEAGR</sequence>
<accession>A0ABY2DK09</accession>
<evidence type="ECO:0000313" key="2">
    <source>
        <dbReference type="Proteomes" id="UP000295626"/>
    </source>
</evidence>
<evidence type="ECO:0000313" key="1">
    <source>
        <dbReference type="EMBL" id="TDC00028.1"/>
    </source>
</evidence>
<name>A0ABY2DK09_9ACTN</name>
<comment type="caution">
    <text evidence="1">The sequence shown here is derived from an EMBL/GenBank/DDBJ whole genome shotgun (WGS) entry which is preliminary data.</text>
</comment>
<proteinExistence type="predicted"/>
<protein>
    <submittedName>
        <fullName evidence="1">Uncharacterized protein</fullName>
    </submittedName>
</protein>
<dbReference type="Proteomes" id="UP000295626">
    <property type="component" value="Unassembled WGS sequence"/>
</dbReference>
<reference evidence="1 2" key="1">
    <citation type="submission" date="2019-02" db="EMBL/GenBank/DDBJ databases">
        <title>Draft genome sequences of novel Actinobacteria.</title>
        <authorList>
            <person name="Sahin N."/>
            <person name="Ay H."/>
            <person name="Saygin H."/>
        </authorList>
    </citation>
    <scope>NUCLEOTIDE SEQUENCE [LARGE SCALE GENOMIC DNA]</scope>
    <source>
        <strain evidence="1 2">JCM 30529</strain>
    </source>
</reference>
<gene>
    <name evidence="1" type="ORF">E1091_05695</name>
</gene>
<organism evidence="1 2">
    <name type="scientific">Micromonospora fluostatini</name>
    <dbReference type="NCBI Taxonomy" id="1629071"/>
    <lineage>
        <taxon>Bacteria</taxon>
        <taxon>Bacillati</taxon>
        <taxon>Actinomycetota</taxon>
        <taxon>Actinomycetes</taxon>
        <taxon>Micromonosporales</taxon>
        <taxon>Micromonosporaceae</taxon>
        <taxon>Micromonospora</taxon>
    </lineage>
</organism>
<keyword evidence="2" id="KW-1185">Reference proteome</keyword>